<dbReference type="EMBL" id="PKSM01000066">
    <property type="protein sequence ID" value="POW18432.1"/>
    <property type="molecule type" value="Genomic_DNA"/>
</dbReference>
<keyword evidence="3" id="KW-1185">Reference proteome</keyword>
<evidence type="ECO:0000313" key="2">
    <source>
        <dbReference type="EMBL" id="POW18432.1"/>
    </source>
</evidence>
<feature type="compositionally biased region" description="Basic and acidic residues" evidence="1">
    <location>
        <begin position="42"/>
        <end position="61"/>
    </location>
</feature>
<dbReference type="Proteomes" id="UP000238274">
    <property type="component" value="Unassembled WGS sequence"/>
</dbReference>
<feature type="region of interest" description="Disordered" evidence="1">
    <location>
        <begin position="1"/>
        <end position="20"/>
    </location>
</feature>
<reference evidence="3" key="3">
    <citation type="journal article" date="2018" name="Mol. Plant Microbe Interact.">
        <title>Genome sequence resources for the wheat stripe rust pathogen (Puccinia striiformis f. sp. tritici) and the barley stripe rust pathogen (Puccinia striiformis f. sp. hordei).</title>
        <authorList>
            <person name="Xia C."/>
            <person name="Wang M."/>
            <person name="Yin C."/>
            <person name="Cornejo O.E."/>
            <person name="Hulbert S.H."/>
            <person name="Chen X."/>
        </authorList>
    </citation>
    <scope>NUCLEOTIDE SEQUENCE [LARGE SCALE GENOMIC DNA]</scope>
    <source>
        <strain evidence="3">93TX-2</strain>
    </source>
</reference>
<protein>
    <submittedName>
        <fullName evidence="2">Uncharacterized protein</fullName>
    </submittedName>
</protein>
<comment type="caution">
    <text evidence="2">The sequence shown here is derived from an EMBL/GenBank/DDBJ whole genome shotgun (WGS) entry which is preliminary data.</text>
</comment>
<dbReference type="AlphaFoldDB" id="A0A2S4W9I9"/>
<dbReference type="VEuPathDB" id="FungiDB:PSHT_05824"/>
<evidence type="ECO:0000256" key="1">
    <source>
        <dbReference type="SAM" id="MobiDB-lite"/>
    </source>
</evidence>
<sequence>MKRPRENAASAPSDFGEQQLGLGIFSRRINKSWQKIQTEPGGRIEDQADHSDHGLERNLRLHRDHHKSISNGAYHDGPHSKPPK</sequence>
<proteinExistence type="predicted"/>
<gene>
    <name evidence="2" type="ORF">PSHT_05824</name>
</gene>
<evidence type="ECO:0000313" key="3">
    <source>
        <dbReference type="Proteomes" id="UP000238274"/>
    </source>
</evidence>
<organism evidence="2 3">
    <name type="scientific">Puccinia striiformis</name>
    <dbReference type="NCBI Taxonomy" id="27350"/>
    <lineage>
        <taxon>Eukaryota</taxon>
        <taxon>Fungi</taxon>
        <taxon>Dikarya</taxon>
        <taxon>Basidiomycota</taxon>
        <taxon>Pucciniomycotina</taxon>
        <taxon>Pucciniomycetes</taxon>
        <taxon>Pucciniales</taxon>
        <taxon>Pucciniaceae</taxon>
        <taxon>Puccinia</taxon>
    </lineage>
</organism>
<accession>A0A2S4W9I9</accession>
<feature type="region of interest" description="Disordered" evidence="1">
    <location>
        <begin position="36"/>
        <end position="84"/>
    </location>
</feature>
<reference evidence="3" key="2">
    <citation type="journal article" date="2018" name="BMC Genomics">
        <title>Genomic insights into host adaptation between the wheat stripe rust pathogen (Puccinia striiformis f. sp. tritici) and the barley stripe rust pathogen (Puccinia striiformis f. sp. hordei).</title>
        <authorList>
            <person name="Xia C."/>
            <person name="Wang M."/>
            <person name="Yin C."/>
            <person name="Cornejo O.E."/>
            <person name="Hulbert S.H."/>
            <person name="Chen X."/>
        </authorList>
    </citation>
    <scope>NUCLEOTIDE SEQUENCE [LARGE SCALE GENOMIC DNA]</scope>
    <source>
        <strain evidence="3">93TX-2</strain>
    </source>
</reference>
<reference evidence="2 3" key="1">
    <citation type="submission" date="2017-12" db="EMBL/GenBank/DDBJ databases">
        <title>Gene loss provides genomic basis for host adaptation in cereal stripe rust fungi.</title>
        <authorList>
            <person name="Xia C."/>
        </authorList>
    </citation>
    <scope>NUCLEOTIDE SEQUENCE [LARGE SCALE GENOMIC DNA]</scope>
    <source>
        <strain evidence="2 3">93TX-2</strain>
    </source>
</reference>
<name>A0A2S4W9I9_9BASI</name>